<reference evidence="8" key="2">
    <citation type="submission" date="2019-01" db="UniProtKB">
        <authorList>
            <consortium name="EnsemblPlants"/>
        </authorList>
    </citation>
    <scope>IDENTIFICATION</scope>
    <source>
        <strain evidence="8">cv. Heinz 1706</strain>
    </source>
</reference>
<feature type="domain" description="BED-type" evidence="7">
    <location>
        <begin position="7"/>
        <end position="66"/>
    </location>
</feature>
<dbReference type="EnsemblPlants" id="Solyc12g077467.1.1">
    <property type="protein sequence ID" value="Solyc12g077467.1.1"/>
    <property type="gene ID" value="Solyc12g077467.1"/>
</dbReference>
<dbReference type="OMA" id="CYYYERE"/>
<dbReference type="Proteomes" id="UP000004994">
    <property type="component" value="Chromosome 12"/>
</dbReference>
<comment type="subcellular location">
    <subcellularLocation>
        <location evidence="1">Nucleus</location>
    </subcellularLocation>
</comment>
<dbReference type="GO" id="GO:0008270">
    <property type="term" value="F:zinc ion binding"/>
    <property type="evidence" value="ECO:0007669"/>
    <property type="project" value="UniProtKB-KW"/>
</dbReference>
<dbReference type="PANTHER" id="PTHR23215:SF0">
    <property type="entry name" value="BUB3-INTERACTING AND GLEBS MOTIF-CONTAINING PROTEIN ZNF207"/>
    <property type="match status" value="1"/>
</dbReference>
<accession>A0A3Q7JC58</accession>
<evidence type="ECO:0000256" key="5">
    <source>
        <dbReference type="ARBA" id="ARBA00023242"/>
    </source>
</evidence>
<keyword evidence="5" id="KW-0539">Nucleus</keyword>
<keyword evidence="9" id="KW-1185">Reference proteome</keyword>
<evidence type="ECO:0000259" key="7">
    <source>
        <dbReference type="PROSITE" id="PS50808"/>
    </source>
</evidence>
<organism evidence="8">
    <name type="scientific">Solanum lycopersicum</name>
    <name type="common">Tomato</name>
    <name type="synonym">Lycopersicon esculentum</name>
    <dbReference type="NCBI Taxonomy" id="4081"/>
    <lineage>
        <taxon>Eukaryota</taxon>
        <taxon>Viridiplantae</taxon>
        <taxon>Streptophyta</taxon>
        <taxon>Embryophyta</taxon>
        <taxon>Tracheophyta</taxon>
        <taxon>Spermatophyta</taxon>
        <taxon>Magnoliopsida</taxon>
        <taxon>eudicotyledons</taxon>
        <taxon>Gunneridae</taxon>
        <taxon>Pentapetalae</taxon>
        <taxon>asterids</taxon>
        <taxon>lamiids</taxon>
        <taxon>Solanales</taxon>
        <taxon>Solanaceae</taxon>
        <taxon>Solanoideae</taxon>
        <taxon>Solaneae</taxon>
        <taxon>Solanum</taxon>
        <taxon>Solanum subgen. Lycopersicon</taxon>
    </lineage>
</organism>
<evidence type="ECO:0000313" key="8">
    <source>
        <dbReference type="EnsemblPlants" id="Solyc12g077467.1.1"/>
    </source>
</evidence>
<dbReference type="InParanoid" id="A0A3Q7JC58"/>
<dbReference type="AlphaFoldDB" id="A0A3Q7JC58"/>
<name>A0A3Q7JC58_SOLLC</name>
<protein>
    <recommendedName>
        <fullName evidence="7">BED-type domain-containing protein</fullName>
    </recommendedName>
</protein>
<keyword evidence="3 6" id="KW-0863">Zinc-finger</keyword>
<keyword evidence="4" id="KW-0862">Zinc</keyword>
<dbReference type="GO" id="GO:0005634">
    <property type="term" value="C:nucleus"/>
    <property type="evidence" value="ECO:0007669"/>
    <property type="project" value="UniProtKB-SubCell"/>
</dbReference>
<gene>
    <name evidence="8" type="primary">LOC101262702</name>
</gene>
<evidence type="ECO:0000256" key="1">
    <source>
        <dbReference type="ARBA" id="ARBA00004123"/>
    </source>
</evidence>
<keyword evidence="2" id="KW-0479">Metal-binding</keyword>
<dbReference type="PANTHER" id="PTHR23215">
    <property type="entry name" value="ZINC FINGER PROTEIN 207"/>
    <property type="match status" value="1"/>
</dbReference>
<evidence type="ECO:0000256" key="2">
    <source>
        <dbReference type="ARBA" id="ARBA00022723"/>
    </source>
</evidence>
<dbReference type="GO" id="GO:0003677">
    <property type="term" value="F:DNA binding"/>
    <property type="evidence" value="ECO:0007669"/>
    <property type="project" value="InterPro"/>
</dbReference>
<dbReference type="STRING" id="4081.A0A3Q7JC58"/>
<evidence type="ECO:0000256" key="3">
    <source>
        <dbReference type="ARBA" id="ARBA00022771"/>
    </source>
</evidence>
<sequence>MGKRKKRSSDKVWCYYRDREFDDEKILVHHQKAEHFKCCVCHKKHSTAGGIAIHVLQVHKETVSQVPNAKPSVY</sequence>
<dbReference type="CDD" id="cd20908">
    <property type="entry name" value="SUF4-like"/>
    <property type="match status" value="1"/>
</dbReference>
<proteinExistence type="predicted"/>
<evidence type="ECO:0000256" key="4">
    <source>
        <dbReference type="ARBA" id="ARBA00022833"/>
    </source>
</evidence>
<evidence type="ECO:0000256" key="6">
    <source>
        <dbReference type="PROSITE-ProRule" id="PRU00027"/>
    </source>
</evidence>
<dbReference type="InterPro" id="IPR003656">
    <property type="entry name" value="Znf_BED"/>
</dbReference>
<dbReference type="Gramene" id="Solyc12g077467.1.1">
    <property type="protein sequence ID" value="Solyc12g077467.1.1"/>
    <property type="gene ID" value="Solyc12g077467.1"/>
</dbReference>
<dbReference type="PROSITE" id="PS50808">
    <property type="entry name" value="ZF_BED"/>
    <property type="match status" value="1"/>
</dbReference>
<evidence type="ECO:0000313" key="9">
    <source>
        <dbReference type="Proteomes" id="UP000004994"/>
    </source>
</evidence>
<reference evidence="8" key="1">
    <citation type="journal article" date="2012" name="Nature">
        <title>The tomato genome sequence provides insights into fleshy fruit evolution.</title>
        <authorList>
            <consortium name="Tomato Genome Consortium"/>
        </authorList>
    </citation>
    <scope>NUCLEOTIDE SEQUENCE [LARGE SCALE GENOMIC DNA]</scope>
    <source>
        <strain evidence="8">cv. Heinz 1706</strain>
    </source>
</reference>